<dbReference type="GO" id="GO:0046873">
    <property type="term" value="F:metal ion transmembrane transporter activity"/>
    <property type="evidence" value="ECO:0007669"/>
    <property type="project" value="InterPro"/>
</dbReference>
<dbReference type="InterPro" id="IPR050829">
    <property type="entry name" value="CorA_MIT"/>
</dbReference>
<feature type="region of interest" description="Disordered" evidence="5">
    <location>
        <begin position="107"/>
        <end position="126"/>
    </location>
</feature>
<gene>
    <name evidence="7" type="ORF">G6011_09502</name>
</gene>
<dbReference type="Proteomes" id="UP001199106">
    <property type="component" value="Unassembled WGS sequence"/>
</dbReference>
<feature type="transmembrane region" description="Helical" evidence="6">
    <location>
        <begin position="489"/>
        <end position="510"/>
    </location>
</feature>
<dbReference type="InterPro" id="IPR002523">
    <property type="entry name" value="MgTranspt_CorA/ZnTranspt_ZntB"/>
</dbReference>
<name>A0AAD4IBD9_9PLEO</name>
<dbReference type="Gene3D" id="1.20.58.340">
    <property type="entry name" value="Magnesium transport protein CorA, transmembrane region"/>
    <property type="match status" value="1"/>
</dbReference>
<keyword evidence="2 6" id="KW-0812">Transmembrane</keyword>
<evidence type="ECO:0000256" key="4">
    <source>
        <dbReference type="ARBA" id="ARBA00023136"/>
    </source>
</evidence>
<dbReference type="SUPFAM" id="SSF144083">
    <property type="entry name" value="Magnesium transport protein CorA, transmembrane region"/>
    <property type="match status" value="1"/>
</dbReference>
<dbReference type="AlphaFoldDB" id="A0AAD4IBD9"/>
<organism evidence="7 8">
    <name type="scientific">Alternaria panax</name>
    <dbReference type="NCBI Taxonomy" id="48097"/>
    <lineage>
        <taxon>Eukaryota</taxon>
        <taxon>Fungi</taxon>
        <taxon>Dikarya</taxon>
        <taxon>Ascomycota</taxon>
        <taxon>Pezizomycotina</taxon>
        <taxon>Dothideomycetes</taxon>
        <taxon>Pleosporomycetidae</taxon>
        <taxon>Pleosporales</taxon>
        <taxon>Pleosporineae</taxon>
        <taxon>Pleosporaceae</taxon>
        <taxon>Alternaria</taxon>
        <taxon>Alternaria sect. Panax</taxon>
    </lineage>
</organism>
<feature type="region of interest" description="Disordered" evidence="5">
    <location>
        <begin position="182"/>
        <end position="227"/>
    </location>
</feature>
<proteinExistence type="predicted"/>
<comment type="caution">
    <text evidence="7">The sequence shown here is derived from an EMBL/GenBank/DDBJ whole genome shotgun (WGS) entry which is preliminary data.</text>
</comment>
<evidence type="ECO:0000313" key="7">
    <source>
        <dbReference type="EMBL" id="KAG9191414.1"/>
    </source>
</evidence>
<feature type="compositionally biased region" description="Acidic residues" evidence="5">
    <location>
        <begin position="610"/>
        <end position="620"/>
    </location>
</feature>
<dbReference type="PANTHER" id="PTHR47685">
    <property type="entry name" value="MAGNESIUM TRANSPORT PROTEIN CORA"/>
    <property type="match status" value="1"/>
</dbReference>
<comment type="subcellular location">
    <subcellularLocation>
        <location evidence="1">Membrane</location>
        <topology evidence="1">Multi-pass membrane protein</topology>
    </subcellularLocation>
</comment>
<reference evidence="7" key="1">
    <citation type="submission" date="2021-07" db="EMBL/GenBank/DDBJ databases">
        <title>Genome Resource of American Ginseng Black Spot Pathogen Alternaria panax.</title>
        <authorList>
            <person name="Qiu C."/>
            <person name="Wang W."/>
            <person name="Liu Z."/>
        </authorList>
    </citation>
    <scope>NUCLEOTIDE SEQUENCE</scope>
    <source>
        <strain evidence="7">BNCC115425</strain>
    </source>
</reference>
<feature type="transmembrane region" description="Helical" evidence="6">
    <location>
        <begin position="530"/>
        <end position="552"/>
    </location>
</feature>
<feature type="region of interest" description="Disordered" evidence="5">
    <location>
        <begin position="600"/>
        <end position="620"/>
    </location>
</feature>
<evidence type="ECO:0000256" key="3">
    <source>
        <dbReference type="ARBA" id="ARBA00022989"/>
    </source>
</evidence>
<dbReference type="InterPro" id="IPR045863">
    <property type="entry name" value="CorA_TM1_TM2"/>
</dbReference>
<evidence type="ECO:0000256" key="1">
    <source>
        <dbReference type="ARBA" id="ARBA00004141"/>
    </source>
</evidence>
<feature type="compositionally biased region" description="Polar residues" evidence="5">
    <location>
        <begin position="107"/>
        <end position="121"/>
    </location>
</feature>
<sequence length="649" mass="72984">MENESATDNSSDGGPLHDFSVRVHTVQVGDDGKDEVRGQVIDASGDFSHLGDGVRWIHVPVNNLFWVNACFTKCGYTRMPSKITAVKMRPAFSRRIWPEHARHLEPSCTQGSYPRSVQRGETPTAGASIEEITPSKGTIPLPLLTVYLPYMTWMRYGKFRSMMYTYEESSAGFSTDPDAAFFTNDAAPSTSQQRPLSGTPAEVSTEKDKQSKPDTLQSTSINPKAPASVEISSWPKEGFDHVMQRPSYPRRTLDQFYYPALHNTDARDKDQTISKWSGAALGWYGRHSAATDSAMIMVDQFWCWIIDENTIITSFPSGEYSGCPPNVPDLYWNIMISLSDDPKPLKSVWDMYSLLVKASTRHMFTKHDRNSLDILEIYRWVTREKAATQTTYFQEFQQGYASGRSNNAIFDDRPDLKLVLEVADIIDELKAMDETLMHLLDEITSISNEADHTRNMLLSLLDLKSKSASLAEARSSAKEAQAATTQGRAVMLFTIITVIFLPLSFFTSYFGQNIKELTGDEDNPSTWDLWRVATPITIVVIVVALLVALYITQPSSPLWLWKSSSEEGEEAPFAEDTMFRRMRRAMGWKSAETLYHGHRRSWGTSSSNNDDMEMAPEEVAAEEVAAEEMAADRISAQAGSELRETWRDV</sequence>
<dbReference type="Pfam" id="PF01544">
    <property type="entry name" value="CorA"/>
    <property type="match status" value="1"/>
</dbReference>
<dbReference type="PANTHER" id="PTHR47685:SF1">
    <property type="entry name" value="MAGNESIUM TRANSPORT PROTEIN CORA"/>
    <property type="match status" value="1"/>
</dbReference>
<keyword evidence="4 6" id="KW-0472">Membrane</keyword>
<feature type="compositionally biased region" description="Polar residues" evidence="5">
    <location>
        <begin position="213"/>
        <end position="222"/>
    </location>
</feature>
<evidence type="ECO:0000256" key="6">
    <source>
        <dbReference type="SAM" id="Phobius"/>
    </source>
</evidence>
<dbReference type="EMBL" id="JAANER010000004">
    <property type="protein sequence ID" value="KAG9191414.1"/>
    <property type="molecule type" value="Genomic_DNA"/>
</dbReference>
<dbReference type="GO" id="GO:0016020">
    <property type="term" value="C:membrane"/>
    <property type="evidence" value="ECO:0007669"/>
    <property type="project" value="UniProtKB-SubCell"/>
</dbReference>
<accession>A0AAD4IBD9</accession>
<evidence type="ECO:0000256" key="2">
    <source>
        <dbReference type="ARBA" id="ARBA00022692"/>
    </source>
</evidence>
<keyword evidence="8" id="KW-1185">Reference proteome</keyword>
<evidence type="ECO:0000313" key="8">
    <source>
        <dbReference type="Proteomes" id="UP001199106"/>
    </source>
</evidence>
<feature type="compositionally biased region" description="Polar residues" evidence="5">
    <location>
        <begin position="186"/>
        <end position="196"/>
    </location>
</feature>
<keyword evidence="3 6" id="KW-1133">Transmembrane helix</keyword>
<protein>
    <submittedName>
        <fullName evidence="7">Uncharacterized protein</fullName>
    </submittedName>
</protein>
<evidence type="ECO:0000256" key="5">
    <source>
        <dbReference type="SAM" id="MobiDB-lite"/>
    </source>
</evidence>